<proteinExistence type="predicted"/>
<keyword evidence="2" id="KW-1185">Reference proteome</keyword>
<dbReference type="EMBL" id="CP036339">
    <property type="protein sequence ID" value="QDT76051.1"/>
    <property type="molecule type" value="Genomic_DNA"/>
</dbReference>
<reference evidence="1 2" key="1">
    <citation type="submission" date="2019-02" db="EMBL/GenBank/DDBJ databases">
        <title>Deep-cultivation of Planctomycetes and their phenomic and genomic characterization uncovers novel biology.</title>
        <authorList>
            <person name="Wiegand S."/>
            <person name="Jogler M."/>
            <person name="Boedeker C."/>
            <person name="Pinto D."/>
            <person name="Vollmers J."/>
            <person name="Rivas-Marin E."/>
            <person name="Kohn T."/>
            <person name="Peeters S.H."/>
            <person name="Heuer A."/>
            <person name="Rast P."/>
            <person name="Oberbeckmann S."/>
            <person name="Bunk B."/>
            <person name="Jeske O."/>
            <person name="Meyerdierks A."/>
            <person name="Storesund J.E."/>
            <person name="Kallscheuer N."/>
            <person name="Luecker S."/>
            <person name="Lage O.M."/>
            <person name="Pohl T."/>
            <person name="Merkel B.J."/>
            <person name="Hornburger P."/>
            <person name="Mueller R.-W."/>
            <person name="Bruemmer F."/>
            <person name="Labrenz M."/>
            <person name="Spormann A.M."/>
            <person name="Op den Camp H."/>
            <person name="Overmann J."/>
            <person name="Amann R."/>
            <person name="Jetten M.S.M."/>
            <person name="Mascher T."/>
            <person name="Medema M.H."/>
            <person name="Devos D.P."/>
            <person name="Kaster A.-K."/>
            <person name="Ovreas L."/>
            <person name="Rohde M."/>
            <person name="Galperin M.Y."/>
            <person name="Jogler C."/>
        </authorList>
    </citation>
    <scope>NUCLEOTIDE SEQUENCE [LARGE SCALE GENOMIC DNA]</scope>
    <source>
        <strain evidence="1 2">I41</strain>
    </source>
</reference>
<protein>
    <submittedName>
        <fullName evidence="1">Uncharacterized protein</fullName>
    </submittedName>
</protein>
<organism evidence="1 2">
    <name type="scientific">Lacipirellula limnantheis</name>
    <dbReference type="NCBI Taxonomy" id="2528024"/>
    <lineage>
        <taxon>Bacteria</taxon>
        <taxon>Pseudomonadati</taxon>
        <taxon>Planctomycetota</taxon>
        <taxon>Planctomycetia</taxon>
        <taxon>Pirellulales</taxon>
        <taxon>Lacipirellulaceae</taxon>
        <taxon>Lacipirellula</taxon>
    </lineage>
</organism>
<sequence>MAWALLLLCVVLGCLGTLRPSGRAADFKRLKEAD</sequence>
<dbReference type="KEGG" id="llh:I41_52960"/>
<name>A0A517U5Y9_9BACT</name>
<accession>A0A517U5Y9</accession>
<dbReference type="AlphaFoldDB" id="A0A517U5Y9"/>
<evidence type="ECO:0000313" key="1">
    <source>
        <dbReference type="EMBL" id="QDT76051.1"/>
    </source>
</evidence>
<gene>
    <name evidence="1" type="ORF">I41_52960</name>
</gene>
<dbReference type="Proteomes" id="UP000317909">
    <property type="component" value="Chromosome"/>
</dbReference>
<evidence type="ECO:0000313" key="2">
    <source>
        <dbReference type="Proteomes" id="UP000317909"/>
    </source>
</evidence>